<gene>
    <name evidence="1" type="ORF">Dthio_PD1366</name>
</gene>
<dbReference type="Pfam" id="PF10707">
    <property type="entry name" value="YrbL-PhoP_reg"/>
    <property type="match status" value="1"/>
</dbReference>
<dbReference type="AlphaFoldDB" id="D6STL1"/>
<evidence type="ECO:0000313" key="2">
    <source>
        <dbReference type="Proteomes" id="UP000005496"/>
    </source>
</evidence>
<evidence type="ECO:0000313" key="1">
    <source>
        <dbReference type="EMBL" id="EFI34027.1"/>
    </source>
</evidence>
<dbReference type="eggNOG" id="COG0515">
    <property type="taxonomic scope" value="Bacteria"/>
</dbReference>
<dbReference type="InterPro" id="IPR019647">
    <property type="entry name" value="PhoP_reg_network_YrbL"/>
</dbReference>
<comment type="caution">
    <text evidence="1">The sequence shown here is derived from an EMBL/GenBank/DDBJ whole genome shotgun (WGS) entry which is preliminary data.</text>
</comment>
<dbReference type="EMBL" id="ACJN02000003">
    <property type="protein sequence ID" value="EFI34027.1"/>
    <property type="molecule type" value="Genomic_DNA"/>
</dbReference>
<sequence>MHTVDCLGWVETNMGPAIMLQRVLNQDGSPSMTLKSALEHGLLDWNMVKGMLYELRTWAIQYAVVISELNIKNLMLRTGSDGDRLVVVDGLGGRKPDMVFHLRSRIPWMARHKTLKRWPREYNKVKDAVMNILK</sequence>
<accession>D6STL1</accession>
<name>D6STL1_9BACT</name>
<protein>
    <submittedName>
        <fullName evidence="1">PhoP regulatory network protein YrbL</fullName>
    </submittedName>
</protein>
<proteinExistence type="predicted"/>
<keyword evidence="2" id="KW-1185">Reference proteome</keyword>
<dbReference type="Proteomes" id="UP000005496">
    <property type="component" value="Unassembled WGS sequence"/>
</dbReference>
<organism evidence="1 2">
    <name type="scientific">Desulfonatronospira thiodismutans ASO3-1</name>
    <dbReference type="NCBI Taxonomy" id="555779"/>
    <lineage>
        <taxon>Bacteria</taxon>
        <taxon>Pseudomonadati</taxon>
        <taxon>Thermodesulfobacteriota</taxon>
        <taxon>Desulfovibrionia</taxon>
        <taxon>Desulfovibrionales</taxon>
        <taxon>Desulfonatronovibrionaceae</taxon>
        <taxon>Desulfonatronospira</taxon>
    </lineage>
</organism>
<reference evidence="1" key="1">
    <citation type="submission" date="2010-05" db="EMBL/GenBank/DDBJ databases">
        <title>The draft genome of Desulfonatronospira thiodismutans ASO3-1.</title>
        <authorList>
            <consortium name="US DOE Joint Genome Institute (JGI-PGF)"/>
            <person name="Lucas S."/>
            <person name="Copeland A."/>
            <person name="Lapidus A."/>
            <person name="Cheng J.-F."/>
            <person name="Bruce D."/>
            <person name="Goodwin L."/>
            <person name="Pitluck S."/>
            <person name="Chertkov O."/>
            <person name="Brettin T."/>
            <person name="Detter J.C."/>
            <person name="Han C."/>
            <person name="Land M.L."/>
            <person name="Hauser L."/>
            <person name="Kyrpides N."/>
            <person name="Mikhailova N."/>
            <person name="Muyzer G."/>
            <person name="Woyke T."/>
        </authorList>
    </citation>
    <scope>NUCLEOTIDE SEQUENCE [LARGE SCALE GENOMIC DNA]</scope>
    <source>
        <strain evidence="1">ASO3-1</strain>
    </source>
</reference>